<accession>A0A4Q1CL33</accession>
<dbReference type="InterPro" id="IPR029044">
    <property type="entry name" value="Nucleotide-diphossugar_trans"/>
</dbReference>
<dbReference type="CDD" id="cd02503">
    <property type="entry name" value="MobA"/>
    <property type="match status" value="1"/>
</dbReference>
<evidence type="ECO:0000313" key="10">
    <source>
        <dbReference type="Proteomes" id="UP000290204"/>
    </source>
</evidence>
<evidence type="ECO:0000256" key="3">
    <source>
        <dbReference type="ARBA" id="ARBA00022723"/>
    </source>
</evidence>
<dbReference type="EMBL" id="SDHW01000001">
    <property type="protein sequence ID" value="RXK61728.1"/>
    <property type="molecule type" value="Genomic_DNA"/>
</dbReference>
<dbReference type="Proteomes" id="UP000290204">
    <property type="component" value="Unassembled WGS sequence"/>
</dbReference>
<dbReference type="GO" id="GO:0006777">
    <property type="term" value="P:Mo-molybdopterin cofactor biosynthetic process"/>
    <property type="evidence" value="ECO:0007669"/>
    <property type="project" value="UniProtKB-KW"/>
</dbReference>
<evidence type="ECO:0000256" key="5">
    <source>
        <dbReference type="ARBA" id="ARBA00022842"/>
    </source>
</evidence>
<dbReference type="AlphaFoldDB" id="A0A4Q1CL33"/>
<evidence type="ECO:0000256" key="1">
    <source>
        <dbReference type="ARBA" id="ARBA00022490"/>
    </source>
</evidence>
<dbReference type="RefSeq" id="WP_129129100.1">
    <property type="nucleotide sequence ID" value="NZ_SDHW01000001.1"/>
</dbReference>
<keyword evidence="9" id="KW-0548">Nucleotidyltransferase</keyword>
<keyword evidence="5" id="KW-0460">Magnesium</keyword>
<name>A0A4Q1CL33_9BACT</name>
<dbReference type="Pfam" id="PF12804">
    <property type="entry name" value="NTP_transf_3"/>
    <property type="match status" value="1"/>
</dbReference>
<reference evidence="9 10" key="1">
    <citation type="submission" date="2019-01" db="EMBL/GenBank/DDBJ databases">
        <title>Lacibacter sp. strain TTM-7.</title>
        <authorList>
            <person name="Chen W.-M."/>
        </authorList>
    </citation>
    <scope>NUCLEOTIDE SEQUENCE [LARGE SCALE GENOMIC DNA]</scope>
    <source>
        <strain evidence="9 10">TTM-7</strain>
    </source>
</reference>
<evidence type="ECO:0000256" key="7">
    <source>
        <dbReference type="ARBA" id="ARBA00023150"/>
    </source>
</evidence>
<dbReference type="GO" id="GO:0005525">
    <property type="term" value="F:GTP binding"/>
    <property type="evidence" value="ECO:0007669"/>
    <property type="project" value="UniProtKB-KW"/>
</dbReference>
<dbReference type="OrthoDB" id="9788394at2"/>
<keyword evidence="6" id="KW-0342">GTP-binding</keyword>
<keyword evidence="10" id="KW-1185">Reference proteome</keyword>
<dbReference type="InterPro" id="IPR025877">
    <property type="entry name" value="MobA-like_NTP_Trfase"/>
</dbReference>
<comment type="caution">
    <text evidence="9">The sequence shown here is derived from an EMBL/GenBank/DDBJ whole genome shotgun (WGS) entry which is preliminary data.</text>
</comment>
<dbReference type="Gene3D" id="3.90.550.10">
    <property type="entry name" value="Spore Coat Polysaccharide Biosynthesis Protein SpsA, Chain A"/>
    <property type="match status" value="1"/>
</dbReference>
<feature type="domain" description="MobA-like NTP transferase" evidence="8">
    <location>
        <begin position="3"/>
        <end position="152"/>
    </location>
</feature>
<evidence type="ECO:0000259" key="8">
    <source>
        <dbReference type="Pfam" id="PF12804"/>
    </source>
</evidence>
<gene>
    <name evidence="9" type="ORF">ESA94_01550</name>
</gene>
<dbReference type="SUPFAM" id="SSF53448">
    <property type="entry name" value="Nucleotide-diphospho-sugar transferases"/>
    <property type="match status" value="1"/>
</dbReference>
<dbReference type="GO" id="GO:0046872">
    <property type="term" value="F:metal ion binding"/>
    <property type="evidence" value="ECO:0007669"/>
    <property type="project" value="UniProtKB-KW"/>
</dbReference>
<organism evidence="9 10">
    <name type="scientific">Lacibacter luteus</name>
    <dbReference type="NCBI Taxonomy" id="2508719"/>
    <lineage>
        <taxon>Bacteria</taxon>
        <taxon>Pseudomonadati</taxon>
        <taxon>Bacteroidota</taxon>
        <taxon>Chitinophagia</taxon>
        <taxon>Chitinophagales</taxon>
        <taxon>Chitinophagaceae</taxon>
        <taxon>Lacibacter</taxon>
    </lineage>
</organism>
<keyword evidence="4" id="KW-0547">Nucleotide-binding</keyword>
<protein>
    <submittedName>
        <fullName evidence="9">Molybdenum cofactor guanylyltransferase</fullName>
    </submittedName>
</protein>
<keyword evidence="7" id="KW-0501">Molybdenum cofactor biosynthesis</keyword>
<evidence type="ECO:0000313" key="9">
    <source>
        <dbReference type="EMBL" id="RXK61728.1"/>
    </source>
</evidence>
<keyword evidence="1" id="KW-0963">Cytoplasm</keyword>
<evidence type="ECO:0000256" key="2">
    <source>
        <dbReference type="ARBA" id="ARBA00022679"/>
    </source>
</evidence>
<evidence type="ECO:0000256" key="6">
    <source>
        <dbReference type="ARBA" id="ARBA00023134"/>
    </source>
</evidence>
<keyword evidence="3" id="KW-0479">Metal-binding</keyword>
<dbReference type="InterPro" id="IPR013482">
    <property type="entry name" value="Molybde_CF_guanTrfase"/>
</dbReference>
<proteinExistence type="predicted"/>
<dbReference type="GO" id="GO:0016779">
    <property type="term" value="F:nucleotidyltransferase activity"/>
    <property type="evidence" value="ECO:0007669"/>
    <property type="project" value="UniProtKB-KW"/>
</dbReference>
<keyword evidence="2 9" id="KW-0808">Transferase</keyword>
<dbReference type="PANTHER" id="PTHR19136:SF81">
    <property type="entry name" value="MOLYBDENUM COFACTOR GUANYLYLTRANSFERASE"/>
    <property type="match status" value="1"/>
</dbReference>
<evidence type="ECO:0000256" key="4">
    <source>
        <dbReference type="ARBA" id="ARBA00022741"/>
    </source>
</evidence>
<sequence length="194" mass="21639">MTGIILCGGQSTRMGTDKGLLKLEANTWAQTAVDKIAALQLPVKISVNNQQFADYAEVFAKDDLIADAASLALHGPLLGVLSAHLYLPDQDLMVLACDLPLMEPALLKELYQYHLDNPGYDAYLFDNDGEHEPLCAIYVAKGLLTIDEMRQRGELTRHSMKFMLDHLSVYSIPVKEDQKQYFRNFNAHAELNGL</sequence>
<dbReference type="PANTHER" id="PTHR19136">
    <property type="entry name" value="MOLYBDENUM COFACTOR GUANYLYLTRANSFERASE"/>
    <property type="match status" value="1"/>
</dbReference>